<keyword evidence="1" id="KW-0812">Transmembrane</keyword>
<dbReference type="EMBL" id="NFLJ01000025">
    <property type="protein sequence ID" value="OUQ33734.1"/>
    <property type="molecule type" value="Genomic_DNA"/>
</dbReference>
<protein>
    <recommendedName>
        <fullName evidence="4">Arsenic efflux protein</fullName>
    </recommendedName>
</protein>
<feature type="transmembrane region" description="Helical" evidence="1">
    <location>
        <begin position="50"/>
        <end position="72"/>
    </location>
</feature>
<feature type="transmembrane region" description="Helical" evidence="1">
    <location>
        <begin position="189"/>
        <end position="210"/>
    </location>
</feature>
<feature type="transmembrane region" description="Helical" evidence="1">
    <location>
        <begin position="155"/>
        <end position="177"/>
    </location>
</feature>
<accession>A0A1Y4SV14</accession>
<dbReference type="Proteomes" id="UP000195305">
    <property type="component" value="Unassembled WGS sequence"/>
</dbReference>
<reference evidence="2 3" key="1">
    <citation type="journal article" date="2018" name="BMC Genomics">
        <title>Whole genome sequencing and function prediction of 133 gut anaerobes isolated from chicken caecum in pure cultures.</title>
        <authorList>
            <person name="Medvecky M."/>
            <person name="Cejkova D."/>
            <person name="Polansky O."/>
            <person name="Karasova D."/>
            <person name="Kubasova T."/>
            <person name="Cizek A."/>
            <person name="Rychlik I."/>
        </authorList>
    </citation>
    <scope>NUCLEOTIDE SEQUENCE [LARGE SCALE GENOMIC DNA]</scope>
    <source>
        <strain evidence="2 3">An13</strain>
    </source>
</reference>
<dbReference type="InterPro" id="IPR021552">
    <property type="entry name" value="ArsP_2"/>
</dbReference>
<keyword evidence="3" id="KW-1185">Reference proteome</keyword>
<proteinExistence type="predicted"/>
<feature type="transmembrane region" description="Helical" evidence="1">
    <location>
        <begin position="105"/>
        <end position="124"/>
    </location>
</feature>
<evidence type="ECO:0000256" key="1">
    <source>
        <dbReference type="SAM" id="Phobius"/>
    </source>
</evidence>
<evidence type="ECO:0000313" key="2">
    <source>
        <dbReference type="EMBL" id="OUQ33734.1"/>
    </source>
</evidence>
<dbReference type="AlphaFoldDB" id="A0A1Y4SV14"/>
<dbReference type="Pfam" id="PF11449">
    <property type="entry name" value="ArsP_2"/>
    <property type="match status" value="1"/>
</dbReference>
<organism evidence="2 3">
    <name type="scientific">Massilimicrobiota timonensis</name>
    <dbReference type="NCBI Taxonomy" id="1776392"/>
    <lineage>
        <taxon>Bacteria</taxon>
        <taxon>Bacillati</taxon>
        <taxon>Bacillota</taxon>
        <taxon>Erysipelotrichia</taxon>
        <taxon>Erysipelotrichales</taxon>
        <taxon>Erysipelotrichaceae</taxon>
        <taxon>Massilimicrobiota</taxon>
    </lineage>
</organism>
<gene>
    <name evidence="2" type="ORF">B5E75_09065</name>
</gene>
<dbReference type="NCBIfam" id="NF037962">
    <property type="entry name" value="arsenic_eff"/>
    <property type="match status" value="1"/>
</dbReference>
<dbReference type="OrthoDB" id="9783550at2"/>
<keyword evidence="1" id="KW-0472">Membrane</keyword>
<sequence length="279" mass="31319">MLHILEHSLHDLIPMIPFLFLTYLLMEYIEHKNNQRFETFLIRAQKLGPLIGSFLGIIPQCGFSVIASGLYMNQSISLGTLLAVFIATSDDAIPILIAQPQQSQTLLMIIILKIIVAMIIGYLVDGLVHSHHLRQNHSLHDVHEHCHEEEHGHGIVYLALIHTVKIFIFVFIVNFALTWLMEEVGSQTLNYLFVHGSLFQPVLTALAGFIPNCAASVILSQLYLDNVLSFGALFAGLMTSAGLGILVLWRMYDNKKDILRIMFIMLISATLVGMLLQVF</sequence>
<evidence type="ECO:0008006" key="4">
    <source>
        <dbReference type="Google" id="ProtNLM"/>
    </source>
</evidence>
<name>A0A1Y4SV14_9FIRM</name>
<dbReference type="RefSeq" id="WP_087358548.1">
    <property type="nucleotide sequence ID" value="NZ_JACJKO010000015.1"/>
</dbReference>
<keyword evidence="1" id="KW-1133">Transmembrane helix</keyword>
<feature type="transmembrane region" description="Helical" evidence="1">
    <location>
        <begin position="261"/>
        <end position="278"/>
    </location>
</feature>
<evidence type="ECO:0000313" key="3">
    <source>
        <dbReference type="Proteomes" id="UP000195305"/>
    </source>
</evidence>
<comment type="caution">
    <text evidence="2">The sequence shown here is derived from an EMBL/GenBank/DDBJ whole genome shotgun (WGS) entry which is preliminary data.</text>
</comment>
<feature type="transmembrane region" description="Helical" evidence="1">
    <location>
        <begin position="12"/>
        <end position="29"/>
    </location>
</feature>
<feature type="transmembrane region" description="Helical" evidence="1">
    <location>
        <begin position="78"/>
        <end position="98"/>
    </location>
</feature>
<feature type="transmembrane region" description="Helical" evidence="1">
    <location>
        <begin position="230"/>
        <end position="249"/>
    </location>
</feature>